<gene>
    <name evidence="15" type="ordered locus">SpiGrapes_1379</name>
</gene>
<feature type="chain" id="PRO_5003515124" evidence="12">
    <location>
        <begin position="21"/>
        <end position="635"/>
    </location>
</feature>
<dbReference type="KEGG" id="sgp:SpiGrapes_1379"/>
<dbReference type="InterPro" id="IPR012910">
    <property type="entry name" value="Plug_dom"/>
</dbReference>
<dbReference type="GO" id="GO:0044718">
    <property type="term" value="P:siderophore transmembrane transport"/>
    <property type="evidence" value="ECO:0007669"/>
    <property type="project" value="TreeGrafter"/>
</dbReference>
<dbReference type="PANTHER" id="PTHR30069:SF29">
    <property type="entry name" value="HEMOGLOBIN AND HEMOGLOBIN-HAPTOGLOBIN-BINDING PROTEIN 1-RELATED"/>
    <property type="match status" value="1"/>
</dbReference>
<evidence type="ECO:0000313" key="15">
    <source>
        <dbReference type="EMBL" id="AEV29191.1"/>
    </source>
</evidence>
<evidence type="ECO:0000256" key="3">
    <source>
        <dbReference type="ARBA" id="ARBA00022452"/>
    </source>
</evidence>
<feature type="domain" description="TonB-dependent receptor plug" evidence="14">
    <location>
        <begin position="46"/>
        <end position="149"/>
    </location>
</feature>
<evidence type="ECO:0000256" key="11">
    <source>
        <dbReference type="RuleBase" id="RU003357"/>
    </source>
</evidence>
<dbReference type="EMBL" id="CP003155">
    <property type="protein sequence ID" value="AEV29191.1"/>
    <property type="molecule type" value="Genomic_DNA"/>
</dbReference>
<evidence type="ECO:0000256" key="7">
    <source>
        <dbReference type="ARBA" id="ARBA00023136"/>
    </source>
</evidence>
<evidence type="ECO:0000256" key="12">
    <source>
        <dbReference type="SAM" id="SignalP"/>
    </source>
</evidence>
<dbReference type="PANTHER" id="PTHR30069">
    <property type="entry name" value="TONB-DEPENDENT OUTER MEMBRANE RECEPTOR"/>
    <property type="match status" value="1"/>
</dbReference>
<dbReference type="Gene3D" id="2.40.170.20">
    <property type="entry name" value="TonB-dependent receptor, beta-barrel domain"/>
    <property type="match status" value="1"/>
</dbReference>
<dbReference type="SUPFAM" id="SSF56935">
    <property type="entry name" value="Porins"/>
    <property type="match status" value="1"/>
</dbReference>
<feature type="signal peptide" evidence="12">
    <location>
        <begin position="1"/>
        <end position="20"/>
    </location>
</feature>
<protein>
    <submittedName>
        <fullName evidence="15">Outer membrane cobalamin receptor protein</fullName>
    </submittedName>
</protein>
<comment type="similarity">
    <text evidence="10 11">Belongs to the TonB-dependent receptor family.</text>
</comment>
<accession>G8QUF8</accession>
<keyword evidence="4 10" id="KW-0812">Transmembrane</keyword>
<keyword evidence="5 12" id="KW-0732">Signal</keyword>
<dbReference type="AlphaFoldDB" id="G8QUF8"/>
<evidence type="ECO:0000256" key="1">
    <source>
        <dbReference type="ARBA" id="ARBA00004571"/>
    </source>
</evidence>
<evidence type="ECO:0000313" key="16">
    <source>
        <dbReference type="Proteomes" id="UP000005632"/>
    </source>
</evidence>
<dbReference type="OrthoDB" id="101167at2"/>
<dbReference type="GO" id="GO:0015344">
    <property type="term" value="F:siderophore uptake transmembrane transporter activity"/>
    <property type="evidence" value="ECO:0007669"/>
    <property type="project" value="TreeGrafter"/>
</dbReference>
<keyword evidence="3 10" id="KW-1134">Transmembrane beta strand</keyword>
<keyword evidence="6 11" id="KW-0798">TonB box</keyword>
<dbReference type="STRING" id="158190.SpiGrapes_1379"/>
<sequence length="635" mass="68877">MKKRGIFSLVLLLAVFTTLAAQDYTDIGTAYELVISDEALAEAETNSSSSVTTITSEEIKAYNAETTAELVNKAIGTTFSSYGALGAAQNVQIRGASSDKTAVYLDGVPLTSAHQGTYDLSSIPLNMIDHIEIIKSGAGNLARTNAIGGMVNLITKKGTVTEKPYTLSFENGSFLPLSYGSSDVRNWASLTDSQKLDLSYSNNLNGLGVSANLGGIVAQNAYTYDTSTDRALRENAGVKNMHGSVNLDGNVGENIAFKSNNMAFYQNLGVPGSTSWPSADTYQNDFQATTNNDFTFSNLGFDPVESVKAVVSYTFARTFFHDAINGDSTHNKHKAYTQVEQNWDLGENYSLTSGIDGTLDYVDSTKIGKEGRFIPSIYANGSIYLPTGLVSLHPSVNIAYISDTNQVSPNASLGVIYAILDTTSLKATVSYAENVPTFSQMYWPDDWGYHGNPDLKTEKGINGDLGASYTNGPLSYEGSLFGRNIYDAIAGDPNDNYIPYNIAHSVYFGTEQSVEWTINAMFALQSSYQYNKSFDLSNGQTLSDNIEVSSVRKHTAKASVSYTQNIYDVVLSGEYLGKTTYSDAIVLLNLSANAQVTENLKTYIAIDNLLNTSYELYSGYPMPKMKVRLGGSWNF</sequence>
<keyword evidence="7 10" id="KW-0472">Membrane</keyword>
<evidence type="ECO:0000256" key="5">
    <source>
        <dbReference type="ARBA" id="ARBA00022729"/>
    </source>
</evidence>
<organism evidence="15 16">
    <name type="scientific">Sphaerochaeta pleomorpha (strain ATCC BAA-1885 / DSM 22778 / Grapes)</name>
    <dbReference type="NCBI Taxonomy" id="158190"/>
    <lineage>
        <taxon>Bacteria</taxon>
        <taxon>Pseudomonadati</taxon>
        <taxon>Spirochaetota</taxon>
        <taxon>Spirochaetia</taxon>
        <taxon>Spirochaetales</taxon>
        <taxon>Sphaerochaetaceae</taxon>
        <taxon>Sphaerochaeta</taxon>
    </lineage>
</organism>
<evidence type="ECO:0000259" key="14">
    <source>
        <dbReference type="Pfam" id="PF07715"/>
    </source>
</evidence>
<keyword evidence="16" id="KW-1185">Reference proteome</keyword>
<evidence type="ECO:0000256" key="10">
    <source>
        <dbReference type="PROSITE-ProRule" id="PRU01360"/>
    </source>
</evidence>
<dbReference type="HOGENOM" id="CLU_008287_18_5_12"/>
<dbReference type="GO" id="GO:0009279">
    <property type="term" value="C:cell outer membrane"/>
    <property type="evidence" value="ECO:0007669"/>
    <property type="project" value="UniProtKB-SubCell"/>
</dbReference>
<comment type="subcellular location">
    <subcellularLocation>
        <location evidence="1 10">Cell outer membrane</location>
        <topology evidence="1 10">Multi-pass membrane protein</topology>
    </subcellularLocation>
</comment>
<feature type="domain" description="TonB-dependent receptor-like beta-barrel" evidence="13">
    <location>
        <begin position="191"/>
        <end position="609"/>
    </location>
</feature>
<dbReference type="InterPro" id="IPR000531">
    <property type="entry name" value="Beta-barrel_TonB"/>
</dbReference>
<evidence type="ECO:0000256" key="8">
    <source>
        <dbReference type="ARBA" id="ARBA00023170"/>
    </source>
</evidence>
<keyword evidence="8 15" id="KW-0675">Receptor</keyword>
<dbReference type="eggNOG" id="COG4206">
    <property type="taxonomic scope" value="Bacteria"/>
</dbReference>
<evidence type="ECO:0000256" key="9">
    <source>
        <dbReference type="ARBA" id="ARBA00023237"/>
    </source>
</evidence>
<evidence type="ECO:0000256" key="6">
    <source>
        <dbReference type="ARBA" id="ARBA00023077"/>
    </source>
</evidence>
<evidence type="ECO:0000259" key="13">
    <source>
        <dbReference type="Pfam" id="PF00593"/>
    </source>
</evidence>
<dbReference type="InterPro" id="IPR037066">
    <property type="entry name" value="Plug_dom_sf"/>
</dbReference>
<evidence type="ECO:0000256" key="4">
    <source>
        <dbReference type="ARBA" id="ARBA00022692"/>
    </source>
</evidence>
<dbReference type="RefSeq" id="WP_014270040.1">
    <property type="nucleotide sequence ID" value="NC_016633.1"/>
</dbReference>
<dbReference type="Proteomes" id="UP000005632">
    <property type="component" value="Chromosome"/>
</dbReference>
<dbReference type="InterPro" id="IPR039426">
    <property type="entry name" value="TonB-dep_rcpt-like"/>
</dbReference>
<dbReference type="PROSITE" id="PS52016">
    <property type="entry name" value="TONB_DEPENDENT_REC_3"/>
    <property type="match status" value="1"/>
</dbReference>
<evidence type="ECO:0000256" key="2">
    <source>
        <dbReference type="ARBA" id="ARBA00022448"/>
    </source>
</evidence>
<name>G8QUF8_SPHPG</name>
<proteinExistence type="inferred from homology"/>
<dbReference type="Gene3D" id="2.170.130.10">
    <property type="entry name" value="TonB-dependent receptor, plug domain"/>
    <property type="match status" value="1"/>
</dbReference>
<dbReference type="Pfam" id="PF07715">
    <property type="entry name" value="Plug"/>
    <property type="match status" value="1"/>
</dbReference>
<reference evidence="15 16" key="1">
    <citation type="submission" date="2011-11" db="EMBL/GenBank/DDBJ databases">
        <title>Complete sequence of Spirochaeta sp. grapes.</title>
        <authorList>
            <consortium name="US DOE Joint Genome Institute"/>
            <person name="Lucas S."/>
            <person name="Han J."/>
            <person name="Lapidus A."/>
            <person name="Cheng J.-F."/>
            <person name="Goodwin L."/>
            <person name="Pitluck S."/>
            <person name="Peters L."/>
            <person name="Ovchinnikova G."/>
            <person name="Munk A.C."/>
            <person name="Detter J.C."/>
            <person name="Han C."/>
            <person name="Tapia R."/>
            <person name="Land M."/>
            <person name="Hauser L."/>
            <person name="Kyrpides N."/>
            <person name="Ivanova N."/>
            <person name="Pagani I."/>
            <person name="Ritalahtilisa K."/>
            <person name="Loeffler F."/>
            <person name="Woyke T."/>
        </authorList>
    </citation>
    <scope>NUCLEOTIDE SEQUENCE [LARGE SCALE GENOMIC DNA]</scope>
    <source>
        <strain evidence="16">ATCC BAA-1885 / DSM 22778 / Grapes</strain>
    </source>
</reference>
<dbReference type="Pfam" id="PF00593">
    <property type="entry name" value="TonB_dep_Rec_b-barrel"/>
    <property type="match status" value="1"/>
</dbReference>
<dbReference type="InterPro" id="IPR036942">
    <property type="entry name" value="Beta-barrel_TonB_sf"/>
</dbReference>
<keyword evidence="9 10" id="KW-0998">Cell outer membrane</keyword>
<keyword evidence="2 10" id="KW-0813">Transport</keyword>